<sequence>MFNYFYIEYTPKFIVEVAIYAGVPLICIPFNGDQPYNSAIVENLEIGMWVEREKIGEQIGEALIEILKKKKYTKAARELRNKILKLPPRKHIFLEKIAEAIKEN</sequence>
<reference evidence="7" key="1">
    <citation type="submission" date="2016-11" db="UniProtKB">
        <authorList>
            <consortium name="WormBaseParasite"/>
        </authorList>
    </citation>
    <scope>IDENTIFICATION</scope>
</reference>
<evidence type="ECO:0000313" key="6">
    <source>
        <dbReference type="Proteomes" id="UP000095281"/>
    </source>
</evidence>
<keyword evidence="4" id="KW-0808">Transferase</keyword>
<evidence type="ECO:0000256" key="5">
    <source>
        <dbReference type="ARBA" id="ARBA00047475"/>
    </source>
</evidence>
<evidence type="ECO:0000256" key="3">
    <source>
        <dbReference type="ARBA" id="ARBA00022676"/>
    </source>
</evidence>
<dbReference type="Gene3D" id="3.40.50.2000">
    <property type="entry name" value="Glycogen Phosphorylase B"/>
    <property type="match status" value="1"/>
</dbReference>
<dbReference type="EC" id="2.4.1.17" evidence="2"/>
<organism evidence="6 7">
    <name type="scientific">Meloidogyne hapla</name>
    <name type="common">Root-knot nematode worm</name>
    <dbReference type="NCBI Taxonomy" id="6305"/>
    <lineage>
        <taxon>Eukaryota</taxon>
        <taxon>Metazoa</taxon>
        <taxon>Ecdysozoa</taxon>
        <taxon>Nematoda</taxon>
        <taxon>Chromadorea</taxon>
        <taxon>Rhabditida</taxon>
        <taxon>Tylenchina</taxon>
        <taxon>Tylenchomorpha</taxon>
        <taxon>Tylenchoidea</taxon>
        <taxon>Meloidogynidae</taxon>
        <taxon>Meloidogyninae</taxon>
        <taxon>Meloidogyne</taxon>
    </lineage>
</organism>
<evidence type="ECO:0000313" key="7">
    <source>
        <dbReference type="WBParaSite" id="MhA1_Contig2316.frz3.gene5"/>
    </source>
</evidence>
<dbReference type="InterPro" id="IPR002213">
    <property type="entry name" value="UDP_glucos_trans"/>
</dbReference>
<dbReference type="SUPFAM" id="SSF53756">
    <property type="entry name" value="UDP-Glycosyltransferase/glycogen phosphorylase"/>
    <property type="match status" value="1"/>
</dbReference>
<dbReference type="WBParaSite" id="MhA1_Contig2316.frz3.gene5">
    <property type="protein sequence ID" value="MhA1_Contig2316.frz3.gene5"/>
    <property type="gene ID" value="MhA1_Contig2316.frz3.gene5"/>
</dbReference>
<dbReference type="InterPro" id="IPR050271">
    <property type="entry name" value="UDP-glycosyltransferase"/>
</dbReference>
<proteinExistence type="inferred from homology"/>
<comment type="catalytic activity">
    <reaction evidence="5">
        <text>glucuronate acceptor + UDP-alpha-D-glucuronate = acceptor beta-D-glucuronoside + UDP + H(+)</text>
        <dbReference type="Rhea" id="RHEA:21032"/>
        <dbReference type="ChEBI" id="CHEBI:15378"/>
        <dbReference type="ChEBI" id="CHEBI:58052"/>
        <dbReference type="ChEBI" id="CHEBI:58223"/>
        <dbReference type="ChEBI" id="CHEBI:132367"/>
        <dbReference type="ChEBI" id="CHEBI:132368"/>
        <dbReference type="EC" id="2.4.1.17"/>
    </reaction>
</comment>
<evidence type="ECO:0000256" key="4">
    <source>
        <dbReference type="ARBA" id="ARBA00022679"/>
    </source>
</evidence>
<accession>A0A1I8BGJ0</accession>
<evidence type="ECO:0000256" key="1">
    <source>
        <dbReference type="ARBA" id="ARBA00009995"/>
    </source>
</evidence>
<comment type="similarity">
    <text evidence="1">Belongs to the UDP-glycosyltransferase family.</text>
</comment>
<dbReference type="AlphaFoldDB" id="A0A1I8BGJ0"/>
<protein>
    <recommendedName>
        <fullName evidence="2">glucuronosyltransferase</fullName>
        <ecNumber evidence="2">2.4.1.17</ecNumber>
    </recommendedName>
</protein>
<dbReference type="Pfam" id="PF00201">
    <property type="entry name" value="UDPGT"/>
    <property type="match status" value="1"/>
</dbReference>
<dbReference type="GO" id="GO:0015020">
    <property type="term" value="F:glucuronosyltransferase activity"/>
    <property type="evidence" value="ECO:0007669"/>
    <property type="project" value="UniProtKB-EC"/>
</dbReference>
<evidence type="ECO:0000256" key="2">
    <source>
        <dbReference type="ARBA" id="ARBA00012544"/>
    </source>
</evidence>
<dbReference type="PANTHER" id="PTHR48043">
    <property type="entry name" value="EG:EG0003.4 PROTEIN-RELATED"/>
    <property type="match status" value="1"/>
</dbReference>
<name>A0A1I8BGJ0_MELHA</name>
<dbReference type="PANTHER" id="PTHR48043:SF145">
    <property type="entry name" value="FI06409P-RELATED"/>
    <property type="match status" value="1"/>
</dbReference>
<keyword evidence="3" id="KW-0328">Glycosyltransferase</keyword>
<dbReference type="Proteomes" id="UP000095281">
    <property type="component" value="Unplaced"/>
</dbReference>
<keyword evidence="6" id="KW-1185">Reference proteome</keyword>